<evidence type="ECO:0000313" key="9">
    <source>
        <dbReference type="EMBL" id="OHA14530.1"/>
    </source>
</evidence>
<dbReference type="Proteomes" id="UP000178116">
    <property type="component" value="Unassembled WGS sequence"/>
</dbReference>
<dbReference type="InterPro" id="IPR058240">
    <property type="entry name" value="rSAM_sf"/>
</dbReference>
<feature type="transmembrane region" description="Helical" evidence="6">
    <location>
        <begin position="452"/>
        <end position="473"/>
    </location>
</feature>
<dbReference type="PROSITE" id="PS51918">
    <property type="entry name" value="RADICAL_SAM"/>
    <property type="match status" value="1"/>
</dbReference>
<dbReference type="GO" id="GO:0046872">
    <property type="term" value="F:metal ion binding"/>
    <property type="evidence" value="ECO:0007669"/>
    <property type="project" value="UniProtKB-KW"/>
</dbReference>
<dbReference type="Gene3D" id="3.20.20.70">
    <property type="entry name" value="Aldolase class I"/>
    <property type="match status" value="1"/>
</dbReference>
<dbReference type="SUPFAM" id="SSF52242">
    <property type="entry name" value="Cobalamin (vitamin B12)-binding domain"/>
    <property type="match status" value="1"/>
</dbReference>
<keyword evidence="6" id="KW-0472">Membrane</keyword>
<dbReference type="GO" id="GO:0051536">
    <property type="term" value="F:iron-sulfur cluster binding"/>
    <property type="evidence" value="ECO:0007669"/>
    <property type="project" value="UniProtKB-KW"/>
</dbReference>
<evidence type="ECO:0000256" key="1">
    <source>
        <dbReference type="ARBA" id="ARBA00001966"/>
    </source>
</evidence>
<name>A0A1G2LSB9_9BACT</name>
<dbReference type="SMART" id="SM00729">
    <property type="entry name" value="Elp3"/>
    <property type="match status" value="1"/>
</dbReference>
<dbReference type="Pfam" id="PF02310">
    <property type="entry name" value="B12-binding"/>
    <property type="match status" value="1"/>
</dbReference>
<dbReference type="AlphaFoldDB" id="A0A1G2LSB9"/>
<dbReference type="SUPFAM" id="SSF102114">
    <property type="entry name" value="Radical SAM enzymes"/>
    <property type="match status" value="1"/>
</dbReference>
<dbReference type="Gene3D" id="3.40.50.280">
    <property type="entry name" value="Cobalamin-binding domain"/>
    <property type="match status" value="1"/>
</dbReference>
<keyword evidence="6" id="KW-0812">Transmembrane</keyword>
<reference evidence="9 10" key="1">
    <citation type="journal article" date="2016" name="Nat. Commun.">
        <title>Thousands of microbial genomes shed light on interconnected biogeochemical processes in an aquifer system.</title>
        <authorList>
            <person name="Anantharaman K."/>
            <person name="Brown C.T."/>
            <person name="Hug L.A."/>
            <person name="Sharon I."/>
            <person name="Castelle C.J."/>
            <person name="Probst A.J."/>
            <person name="Thomas B.C."/>
            <person name="Singh A."/>
            <person name="Wilkins M.J."/>
            <person name="Karaoz U."/>
            <person name="Brodie E.L."/>
            <person name="Williams K.H."/>
            <person name="Hubbard S.S."/>
            <person name="Banfield J.F."/>
        </authorList>
    </citation>
    <scope>NUCLEOTIDE SEQUENCE [LARGE SCALE GENOMIC DNA]</scope>
</reference>
<keyword evidence="3" id="KW-0479">Metal-binding</keyword>
<comment type="caution">
    <text evidence="9">The sequence shown here is derived from an EMBL/GenBank/DDBJ whole genome shotgun (WGS) entry which is preliminary data.</text>
</comment>
<evidence type="ECO:0000256" key="5">
    <source>
        <dbReference type="ARBA" id="ARBA00023014"/>
    </source>
</evidence>
<keyword evidence="5" id="KW-0411">Iron-sulfur</keyword>
<dbReference type="InterPro" id="IPR007197">
    <property type="entry name" value="rSAM"/>
</dbReference>
<dbReference type="InterPro" id="IPR013785">
    <property type="entry name" value="Aldolase_TIM"/>
</dbReference>
<dbReference type="InterPro" id="IPR006638">
    <property type="entry name" value="Elp3/MiaA/NifB-like_rSAM"/>
</dbReference>
<evidence type="ECO:0000256" key="2">
    <source>
        <dbReference type="ARBA" id="ARBA00022691"/>
    </source>
</evidence>
<dbReference type="InterPro" id="IPR051198">
    <property type="entry name" value="BchE-like"/>
</dbReference>
<dbReference type="GO" id="GO:0031419">
    <property type="term" value="F:cobalamin binding"/>
    <property type="evidence" value="ECO:0007669"/>
    <property type="project" value="InterPro"/>
</dbReference>
<proteinExistence type="predicted"/>
<dbReference type="InterPro" id="IPR006158">
    <property type="entry name" value="Cobalamin-bd"/>
</dbReference>
<evidence type="ECO:0000256" key="3">
    <source>
        <dbReference type="ARBA" id="ARBA00022723"/>
    </source>
</evidence>
<comment type="cofactor">
    <cofactor evidence="1">
        <name>[4Fe-4S] cluster</name>
        <dbReference type="ChEBI" id="CHEBI:49883"/>
    </cofactor>
</comment>
<dbReference type="PROSITE" id="PS51332">
    <property type="entry name" value="B12_BINDING"/>
    <property type="match status" value="1"/>
</dbReference>
<protein>
    <submittedName>
        <fullName evidence="9">Uncharacterized protein</fullName>
    </submittedName>
</protein>
<dbReference type="GO" id="GO:0003824">
    <property type="term" value="F:catalytic activity"/>
    <property type="evidence" value="ECO:0007669"/>
    <property type="project" value="InterPro"/>
</dbReference>
<evidence type="ECO:0000256" key="6">
    <source>
        <dbReference type="SAM" id="Phobius"/>
    </source>
</evidence>
<dbReference type="SFLD" id="SFLDG01082">
    <property type="entry name" value="B12-binding_domain_containing"/>
    <property type="match status" value="1"/>
</dbReference>
<evidence type="ECO:0000256" key="4">
    <source>
        <dbReference type="ARBA" id="ARBA00023004"/>
    </source>
</evidence>
<gene>
    <name evidence="9" type="ORF">A3A10_02625</name>
</gene>
<dbReference type="SFLD" id="SFLDS00029">
    <property type="entry name" value="Radical_SAM"/>
    <property type="match status" value="1"/>
</dbReference>
<feature type="domain" description="Radical SAM core" evidence="8">
    <location>
        <begin position="167"/>
        <end position="392"/>
    </location>
</feature>
<dbReference type="CDD" id="cd02068">
    <property type="entry name" value="radical_SAM_B12_BD"/>
    <property type="match status" value="1"/>
</dbReference>
<evidence type="ECO:0000259" key="8">
    <source>
        <dbReference type="PROSITE" id="PS51918"/>
    </source>
</evidence>
<keyword evidence="2" id="KW-0949">S-adenosyl-L-methionine</keyword>
<dbReference type="PANTHER" id="PTHR43409">
    <property type="entry name" value="ANAEROBIC MAGNESIUM-PROTOPORPHYRIN IX MONOMETHYL ESTER CYCLASE-RELATED"/>
    <property type="match status" value="1"/>
</dbReference>
<organism evidence="9 10">
    <name type="scientific">Candidatus Tagabacteria bacterium RIFCSPLOWO2_01_FULL_42_9</name>
    <dbReference type="NCBI Taxonomy" id="1802296"/>
    <lineage>
        <taxon>Bacteria</taxon>
        <taxon>Candidatus Tagaibacteriota</taxon>
    </lineage>
</organism>
<evidence type="ECO:0000259" key="7">
    <source>
        <dbReference type="PROSITE" id="PS51332"/>
    </source>
</evidence>
<dbReference type="Pfam" id="PF04055">
    <property type="entry name" value="Radical_SAM"/>
    <property type="match status" value="1"/>
</dbReference>
<dbReference type="EMBL" id="MHRA01000047">
    <property type="protein sequence ID" value="OHA14530.1"/>
    <property type="molecule type" value="Genomic_DNA"/>
</dbReference>
<accession>A0A1G2LSB9</accession>
<feature type="domain" description="B12-binding" evidence="7">
    <location>
        <begin position="1"/>
        <end position="127"/>
    </location>
</feature>
<evidence type="ECO:0000313" key="10">
    <source>
        <dbReference type="Proteomes" id="UP000178116"/>
    </source>
</evidence>
<keyword evidence="4" id="KW-0408">Iron</keyword>
<sequence>MRILFVEALYKSTEPMSIMLLSSLAKQKGHKTFLHVLTSGGLELVLREIRPDIVAYSAMTGDHRYFIEANKTVKEYGKNIFTIMGGRHPTFFPEILKSSNLDAICVGEGDDAWPELLDVLERGGKIEDVENIVTADNLDSYALRPRRADLDDLPILDYDLCYKNTPLGNSLKRTIMTSRGCPYSCAYCFNHIYNKMYRGKGPVVARQSVSRVIGETKHMIANWRTKFIKFYDDDFVLKLDDWLYEFSKRWPKEIGLPFHCLLRADVASREPEILALLKKAGVQSVSMSVESGNDYIRNQLFNRKMSKDELRKAFKSAGDLGICTFSNTILGVPISETEEKKFCLAGSLERDIESVDFNLEIRATMTEYPILFPYPRTAIGEYCKKNGFFAGDYNTFTASYQNKSPMGCFSDREKMVQQNLALLGTVLQSFAGSRNLLARKLASLLRFLAVKVLIKLPLGKIYLLFYVMALNYLHRAKLYNYDKFNFWNWFKAIPGSYRFNLEKQFEKTIR</sequence>
<keyword evidence="6" id="KW-1133">Transmembrane helix</keyword>
<dbReference type="InterPro" id="IPR036724">
    <property type="entry name" value="Cobalamin-bd_sf"/>
</dbReference>